<dbReference type="InterPro" id="IPR006162">
    <property type="entry name" value="Ppantetheine_attach_site"/>
</dbReference>
<dbReference type="SUPFAM" id="SSF52777">
    <property type="entry name" value="CoA-dependent acyltransferases"/>
    <property type="match status" value="4"/>
</dbReference>
<dbReference type="Gene3D" id="3.30.559.10">
    <property type="entry name" value="Chloramphenicol acetyltransferase-like domain"/>
    <property type="match status" value="2"/>
</dbReference>
<dbReference type="SUPFAM" id="SSF47336">
    <property type="entry name" value="ACP-like"/>
    <property type="match status" value="2"/>
</dbReference>
<feature type="compositionally biased region" description="Low complexity" evidence="5">
    <location>
        <begin position="112"/>
        <end position="122"/>
    </location>
</feature>
<feature type="region of interest" description="Disordered" evidence="5">
    <location>
        <begin position="86"/>
        <end position="129"/>
    </location>
</feature>
<organism evidence="7 8">
    <name type="scientific">Lophiotrema nucula</name>
    <dbReference type="NCBI Taxonomy" id="690887"/>
    <lineage>
        <taxon>Eukaryota</taxon>
        <taxon>Fungi</taxon>
        <taxon>Dikarya</taxon>
        <taxon>Ascomycota</taxon>
        <taxon>Pezizomycotina</taxon>
        <taxon>Dothideomycetes</taxon>
        <taxon>Pleosporomycetidae</taxon>
        <taxon>Pleosporales</taxon>
        <taxon>Lophiotremataceae</taxon>
        <taxon>Lophiotrema</taxon>
    </lineage>
</organism>
<dbReference type="InterPro" id="IPR036736">
    <property type="entry name" value="ACP-like_sf"/>
</dbReference>
<reference evidence="7" key="1">
    <citation type="journal article" date="2020" name="Stud. Mycol.">
        <title>101 Dothideomycetes genomes: a test case for predicting lifestyles and emergence of pathogens.</title>
        <authorList>
            <person name="Haridas S."/>
            <person name="Albert R."/>
            <person name="Binder M."/>
            <person name="Bloem J."/>
            <person name="Labutti K."/>
            <person name="Salamov A."/>
            <person name="Andreopoulos B."/>
            <person name="Baker S."/>
            <person name="Barry K."/>
            <person name="Bills G."/>
            <person name="Bluhm B."/>
            <person name="Cannon C."/>
            <person name="Castanera R."/>
            <person name="Culley D."/>
            <person name="Daum C."/>
            <person name="Ezra D."/>
            <person name="Gonzalez J."/>
            <person name="Henrissat B."/>
            <person name="Kuo A."/>
            <person name="Liang C."/>
            <person name="Lipzen A."/>
            <person name="Lutzoni F."/>
            <person name="Magnuson J."/>
            <person name="Mondo S."/>
            <person name="Nolan M."/>
            <person name="Ohm R."/>
            <person name="Pangilinan J."/>
            <person name="Park H.-J."/>
            <person name="Ramirez L."/>
            <person name="Alfaro M."/>
            <person name="Sun H."/>
            <person name="Tritt A."/>
            <person name="Yoshinaga Y."/>
            <person name="Zwiers L.-H."/>
            <person name="Turgeon B."/>
            <person name="Goodwin S."/>
            <person name="Spatafora J."/>
            <person name="Crous P."/>
            <person name="Grigoriev I."/>
        </authorList>
    </citation>
    <scope>NUCLEOTIDE SEQUENCE</scope>
    <source>
        <strain evidence="7">CBS 627.86</strain>
    </source>
</reference>
<evidence type="ECO:0000256" key="1">
    <source>
        <dbReference type="ARBA" id="ARBA00022450"/>
    </source>
</evidence>
<dbReference type="Gene3D" id="1.10.1200.10">
    <property type="entry name" value="ACP-like"/>
    <property type="match status" value="2"/>
</dbReference>
<dbReference type="Gene3D" id="3.40.50.12780">
    <property type="entry name" value="N-terminal domain of ligase-like"/>
    <property type="match status" value="1"/>
</dbReference>
<evidence type="ECO:0000256" key="4">
    <source>
        <dbReference type="ARBA" id="ARBA00029454"/>
    </source>
</evidence>
<dbReference type="InterPro" id="IPR001242">
    <property type="entry name" value="Condensation_dom"/>
</dbReference>
<dbReference type="Pfam" id="PF00668">
    <property type="entry name" value="Condensation"/>
    <property type="match status" value="2"/>
</dbReference>
<dbReference type="GO" id="GO:0044550">
    <property type="term" value="P:secondary metabolite biosynthetic process"/>
    <property type="evidence" value="ECO:0007669"/>
    <property type="project" value="TreeGrafter"/>
</dbReference>
<comment type="similarity">
    <text evidence="4">Belongs to the NRP synthetase family.</text>
</comment>
<accession>A0A6A5YH37</accession>
<dbReference type="GO" id="GO:0005737">
    <property type="term" value="C:cytoplasm"/>
    <property type="evidence" value="ECO:0007669"/>
    <property type="project" value="TreeGrafter"/>
</dbReference>
<dbReference type="GO" id="GO:0031177">
    <property type="term" value="F:phosphopantetheine binding"/>
    <property type="evidence" value="ECO:0007669"/>
    <property type="project" value="InterPro"/>
</dbReference>
<dbReference type="InterPro" id="IPR020806">
    <property type="entry name" value="PKS_PP-bd"/>
</dbReference>
<dbReference type="PROSITE" id="PS50075">
    <property type="entry name" value="CARRIER"/>
    <property type="match status" value="2"/>
</dbReference>
<name>A0A6A5YH37_9PLEO</name>
<sequence>MSGQTLMDEHVHSVSGVLLDETAAVLGLGPHRIDTSASFVQLGGHSLAAAVLAAACKRRGLEKASVAAILTARSLDALAETLVLIPPTKPDPLESPDTGYLTPPADQPSPPLLSDSPTTTLPSTPPPLTELQESLLQSSLNDARTNFIYYCETHPAHAVPEIKAAWTQVIATEAIFRAQTYTASERITYRSPELPAEDLDWRETFTNDAAEYRRARTECARLFEFPGSSNPYRLNISVQFHVITFGHRQSTIIWRVHHALIDGYSAGLIFRKLRDTRQGFHVTPSPPFSAAAKALIELQQQRASAGNAFWKHRAQALRTANRELLLPSPDPIPPPSSSAYGEVVASIIAFSERAQKCAGTLAITPAAVLYAAWALVLSVYTDSDETVVGAVLSGRNLDIPHVDQVVGPLINTLPLLQKVNRADTNRDFLQATFASLGELAEYQWTTPANGFKRDFASALAVQLDLPGARDEDSGLMEPPYTKIEANIPLSVMVEGAGDVRIVYHNARYNHSDMTRLARSFCNAVDALMRPDALLQTSIDAILGTEDQAQLRWLGNCGSGLTTRRAISDDLVTLFEKAATANPHDIAVRQGDDTLTYGELDEAASQMAATLCIPPQSVVCVHAERSIAWIVSMWAILKRGGVYCPLDPALPSDMRDQIYAASGAVMYVSPTAAGLGMSPRSATAPFDAQIFGAVPGIRGRTRRSIAHRTNAEPSQPAYLCFTSGSTGRPKGVLCTHEGLVAFQRDLEVRLFAQPGRRISQFMSVAFDGSIHEIFSALCHGALLVLPNGSDPDPFAVLREVDSAILTPSIAAVLDPDDFISLETVYLVGERVPQAVADRWGAAKALYNMYGPTEGTGGATITRLWPGQSVTIGRPNPSSRIYILNQRREQVPPGAIGEVCLAGVQVARGYIGMEEETRKRFLPDPVCRGLDEHMYCTGDRGYWNSDGNLVFLGRSDRQIKLRGFRIDLEDIEARLLAACPEVKAVAIAQAADKSNPALVAMVRPSTVSIAAVRSAAVRALPVHAVPRHIIAVDTLPVTKTGKLDYAAVVAAVADSTIHPVDSPVLKSRTERRLAALWRTVLGDDDLGLPLDANSDFISLGGHSLSQLRLANQLSAAYGRKVPVRMVVECRSLRTLASALDKLVESDAPTAAPERRLGENELSPIELEWWDKYALDASSSAFNVSITSTFLPGTVNRARLTDSWNTVLAMHRILRSRYVARKRRVRRTYAASPPQVERVHEIDVWSEINRPFVLSEQDPVRVFITDAQMVVVMSHIVCDFTTMNLLLEQVSALYQGLPVPEPGAPYVDSTLWHRPAPSCHRDHWDSMYPGWSEPSKMAPGRVRTDYRGKSLVFTLDTATWHAMQRFCHQRNITYQQLVLAAVALSMGNSDNGVDMALGLPYINRNTDADLSTVGLFLEPLPVRIQYSPDTDGSTASDYLDAVQSASRKSLSFAMPWHQLLEHLHIDADYPNHPLFETMVTFHDEHSTPSPSVIPNLEPCFVWTEGSKFQLMCEFTAVSHDRLLLRIEHDSQIFSDADVLRLENNITTALDSLVHSSEADETRDRPSTERLRLDLFGIEFQLLK</sequence>
<dbReference type="InterPro" id="IPR020845">
    <property type="entry name" value="AMP-binding_CS"/>
</dbReference>
<keyword evidence="3" id="KW-0436">Ligase</keyword>
<dbReference type="CDD" id="cd19537">
    <property type="entry name" value="C_NRPS-like"/>
    <property type="match status" value="1"/>
</dbReference>
<gene>
    <name evidence="7" type="ORF">BDV96DRAFT_625896</name>
</gene>
<keyword evidence="2" id="KW-0597">Phosphoprotein</keyword>
<feature type="domain" description="Carrier" evidence="6">
    <location>
        <begin position="1062"/>
        <end position="1141"/>
    </location>
</feature>
<dbReference type="Pfam" id="PF00550">
    <property type="entry name" value="PP-binding"/>
    <property type="match status" value="2"/>
</dbReference>
<dbReference type="NCBIfam" id="TIGR01733">
    <property type="entry name" value="AA-adenyl-dom"/>
    <property type="match status" value="1"/>
</dbReference>
<dbReference type="SUPFAM" id="SSF56801">
    <property type="entry name" value="Acetyl-CoA synthetase-like"/>
    <property type="match status" value="1"/>
</dbReference>
<proteinExistence type="inferred from homology"/>
<dbReference type="InterPro" id="IPR010071">
    <property type="entry name" value="AA_adenyl_dom"/>
</dbReference>
<dbReference type="SMART" id="SM00823">
    <property type="entry name" value="PKS_PP"/>
    <property type="match status" value="2"/>
</dbReference>
<dbReference type="Pfam" id="PF00501">
    <property type="entry name" value="AMP-binding"/>
    <property type="match status" value="1"/>
</dbReference>
<dbReference type="InterPro" id="IPR009081">
    <property type="entry name" value="PP-bd_ACP"/>
</dbReference>
<dbReference type="InterPro" id="IPR045851">
    <property type="entry name" value="AMP-bd_C_sf"/>
</dbReference>
<dbReference type="OrthoDB" id="416786at2759"/>
<evidence type="ECO:0000256" key="5">
    <source>
        <dbReference type="SAM" id="MobiDB-lite"/>
    </source>
</evidence>
<evidence type="ECO:0000259" key="6">
    <source>
        <dbReference type="PROSITE" id="PS50075"/>
    </source>
</evidence>
<dbReference type="PROSITE" id="PS00455">
    <property type="entry name" value="AMP_BINDING"/>
    <property type="match status" value="1"/>
</dbReference>
<dbReference type="GO" id="GO:0043041">
    <property type="term" value="P:amino acid activation for nonribosomal peptide biosynthetic process"/>
    <property type="evidence" value="ECO:0007669"/>
    <property type="project" value="TreeGrafter"/>
</dbReference>
<dbReference type="PROSITE" id="PS00012">
    <property type="entry name" value="PHOSPHOPANTETHEINE"/>
    <property type="match status" value="1"/>
</dbReference>
<dbReference type="Proteomes" id="UP000799770">
    <property type="component" value="Unassembled WGS sequence"/>
</dbReference>
<evidence type="ECO:0000256" key="3">
    <source>
        <dbReference type="ARBA" id="ARBA00022598"/>
    </source>
</evidence>
<feature type="domain" description="Carrier" evidence="6">
    <location>
        <begin position="9"/>
        <end position="86"/>
    </location>
</feature>
<dbReference type="Gene3D" id="3.30.559.30">
    <property type="entry name" value="Nonribosomal peptide synthetase, condensation domain"/>
    <property type="match status" value="2"/>
</dbReference>
<dbReference type="InterPro" id="IPR000873">
    <property type="entry name" value="AMP-dep_synth/lig_dom"/>
</dbReference>
<evidence type="ECO:0000313" key="8">
    <source>
        <dbReference type="Proteomes" id="UP000799770"/>
    </source>
</evidence>
<dbReference type="GO" id="GO:0016874">
    <property type="term" value="F:ligase activity"/>
    <property type="evidence" value="ECO:0007669"/>
    <property type="project" value="UniProtKB-KW"/>
</dbReference>
<evidence type="ECO:0000256" key="2">
    <source>
        <dbReference type="ARBA" id="ARBA00022553"/>
    </source>
</evidence>
<dbReference type="InterPro" id="IPR042099">
    <property type="entry name" value="ANL_N_sf"/>
</dbReference>
<dbReference type="PANTHER" id="PTHR45527:SF11">
    <property type="entry name" value="NONRIBOSOMAL PEPTIDE SYNTHETASE 5"/>
    <property type="match status" value="1"/>
</dbReference>
<protein>
    <recommendedName>
        <fullName evidence="6">Carrier domain-containing protein</fullName>
    </recommendedName>
</protein>
<dbReference type="EMBL" id="ML977363">
    <property type="protein sequence ID" value="KAF2106355.1"/>
    <property type="molecule type" value="Genomic_DNA"/>
</dbReference>
<dbReference type="Gene3D" id="3.30.300.30">
    <property type="match status" value="1"/>
</dbReference>
<keyword evidence="1" id="KW-0596">Phosphopantetheine</keyword>
<dbReference type="PANTHER" id="PTHR45527">
    <property type="entry name" value="NONRIBOSOMAL PEPTIDE SYNTHETASE"/>
    <property type="match status" value="1"/>
</dbReference>
<dbReference type="InterPro" id="IPR023213">
    <property type="entry name" value="CAT-like_dom_sf"/>
</dbReference>
<keyword evidence="8" id="KW-1185">Reference proteome</keyword>
<evidence type="ECO:0000313" key="7">
    <source>
        <dbReference type="EMBL" id="KAF2106355.1"/>
    </source>
</evidence>